<name>A0A382DPI0_9ZZZZ</name>
<proteinExistence type="predicted"/>
<sequence>MLRWAIRSVAANSYKNKVISESGRASSKSRDAMSKFSKAKRERDINKKMDYISDGMSDLAEAVSHNSNAVEPLAEMSFVASLLVESIQDNLDEQTKDIVEKIKV</sequence>
<feature type="region of interest" description="Disordered" evidence="1">
    <location>
        <begin position="20"/>
        <end position="41"/>
    </location>
</feature>
<evidence type="ECO:0000313" key="2">
    <source>
        <dbReference type="EMBL" id="SVB39487.1"/>
    </source>
</evidence>
<reference evidence="2" key="1">
    <citation type="submission" date="2018-05" db="EMBL/GenBank/DDBJ databases">
        <authorList>
            <person name="Lanie J.A."/>
            <person name="Ng W.-L."/>
            <person name="Kazmierczak K.M."/>
            <person name="Andrzejewski T.M."/>
            <person name="Davidsen T.M."/>
            <person name="Wayne K.J."/>
            <person name="Tettelin H."/>
            <person name="Glass J.I."/>
            <person name="Rusch D."/>
            <person name="Podicherti R."/>
            <person name="Tsui H.-C.T."/>
            <person name="Winkler M.E."/>
        </authorList>
    </citation>
    <scope>NUCLEOTIDE SEQUENCE</scope>
</reference>
<feature type="compositionally biased region" description="Basic and acidic residues" evidence="1">
    <location>
        <begin position="28"/>
        <end position="41"/>
    </location>
</feature>
<accession>A0A382DPI0</accession>
<dbReference type="AlphaFoldDB" id="A0A382DPI0"/>
<evidence type="ECO:0000256" key="1">
    <source>
        <dbReference type="SAM" id="MobiDB-lite"/>
    </source>
</evidence>
<gene>
    <name evidence="2" type="ORF">METZ01_LOCUS192341</name>
</gene>
<protein>
    <submittedName>
        <fullName evidence="2">Uncharacterized protein</fullName>
    </submittedName>
</protein>
<dbReference type="EMBL" id="UINC01040092">
    <property type="protein sequence ID" value="SVB39487.1"/>
    <property type="molecule type" value="Genomic_DNA"/>
</dbReference>
<organism evidence="2">
    <name type="scientific">marine metagenome</name>
    <dbReference type="NCBI Taxonomy" id="408172"/>
    <lineage>
        <taxon>unclassified sequences</taxon>
        <taxon>metagenomes</taxon>
        <taxon>ecological metagenomes</taxon>
    </lineage>
</organism>